<gene>
    <name evidence="1" type="ORF">LCGC14_1507160</name>
</gene>
<evidence type="ECO:0000313" key="1">
    <source>
        <dbReference type="EMBL" id="KKM63870.1"/>
    </source>
</evidence>
<protein>
    <submittedName>
        <fullName evidence="1">Uncharacterized protein</fullName>
    </submittedName>
</protein>
<sequence>MKAKEYQLLQRCVEEAVPHVWRRAFKHHPDPPVYTESIGEHLEAAIVHEVMDGICEWFVFDDVAIEDV</sequence>
<comment type="caution">
    <text evidence="1">The sequence shown here is derived from an EMBL/GenBank/DDBJ whole genome shotgun (WGS) entry which is preliminary data.</text>
</comment>
<dbReference type="AlphaFoldDB" id="A0A0F9LHV8"/>
<reference evidence="1" key="1">
    <citation type="journal article" date="2015" name="Nature">
        <title>Complex archaea that bridge the gap between prokaryotes and eukaryotes.</title>
        <authorList>
            <person name="Spang A."/>
            <person name="Saw J.H."/>
            <person name="Jorgensen S.L."/>
            <person name="Zaremba-Niedzwiedzka K."/>
            <person name="Martijn J."/>
            <person name="Lind A.E."/>
            <person name="van Eijk R."/>
            <person name="Schleper C."/>
            <person name="Guy L."/>
            <person name="Ettema T.J."/>
        </authorList>
    </citation>
    <scope>NUCLEOTIDE SEQUENCE</scope>
</reference>
<proteinExistence type="predicted"/>
<dbReference type="EMBL" id="LAZR01011015">
    <property type="protein sequence ID" value="KKM63870.1"/>
    <property type="molecule type" value="Genomic_DNA"/>
</dbReference>
<accession>A0A0F9LHV8</accession>
<name>A0A0F9LHV8_9ZZZZ</name>
<organism evidence="1">
    <name type="scientific">marine sediment metagenome</name>
    <dbReference type="NCBI Taxonomy" id="412755"/>
    <lineage>
        <taxon>unclassified sequences</taxon>
        <taxon>metagenomes</taxon>
        <taxon>ecological metagenomes</taxon>
    </lineage>
</organism>